<reference evidence="2 3" key="1">
    <citation type="submission" date="2018-11" db="EMBL/GenBank/DDBJ databases">
        <title>Genome sequences of Natronomonas sp. CBA1133.</title>
        <authorList>
            <person name="Roh S.W."/>
            <person name="Cha I.-T."/>
        </authorList>
    </citation>
    <scope>NUCLEOTIDE SEQUENCE [LARGE SCALE GENOMIC DNA]</scope>
    <source>
        <strain evidence="2 3">CBA1133</strain>
    </source>
</reference>
<organism evidence="2 3">
    <name type="scientific">Halosegnis longus</name>
    <dbReference type="NCBI Taxonomy" id="2216012"/>
    <lineage>
        <taxon>Archaea</taxon>
        <taxon>Methanobacteriati</taxon>
        <taxon>Methanobacteriota</taxon>
        <taxon>Stenosarchaea group</taxon>
        <taxon>Halobacteria</taxon>
        <taxon>Halobacteriales</taxon>
        <taxon>Natronomonadaceae</taxon>
        <taxon>Halosegnis</taxon>
    </lineage>
</organism>
<dbReference type="AlphaFoldDB" id="A0AAJ4R9C0"/>
<dbReference type="Pfam" id="PF01975">
    <property type="entry name" value="SurE"/>
    <property type="match status" value="1"/>
</dbReference>
<sequence length="65" mass="6873">MWTFGGRNPHLRPWRRLGMTDPSILVTNDDGIDAHGIRALADALEAVGDVTVVAPPTTNPGPAAI</sequence>
<proteinExistence type="predicted"/>
<dbReference type="Proteomes" id="UP000270581">
    <property type="component" value="Unassembled WGS sequence"/>
</dbReference>
<protein>
    <recommendedName>
        <fullName evidence="1">Survival protein SurE-like phosphatase/nucleotidase domain-containing protein</fullName>
    </recommendedName>
</protein>
<dbReference type="Gene3D" id="3.40.1210.10">
    <property type="entry name" value="Survival protein SurE-like phosphatase/nucleotidase"/>
    <property type="match status" value="1"/>
</dbReference>
<dbReference type="InterPro" id="IPR002828">
    <property type="entry name" value="SurE-like_Pase/nucleotidase"/>
</dbReference>
<evidence type="ECO:0000313" key="3">
    <source>
        <dbReference type="Proteomes" id="UP000270581"/>
    </source>
</evidence>
<comment type="caution">
    <text evidence="2">The sequence shown here is derived from an EMBL/GenBank/DDBJ whole genome shotgun (WGS) entry which is preliminary data.</text>
</comment>
<dbReference type="GO" id="GO:0016787">
    <property type="term" value="F:hydrolase activity"/>
    <property type="evidence" value="ECO:0007669"/>
    <property type="project" value="InterPro"/>
</dbReference>
<dbReference type="EMBL" id="RJJC01000001">
    <property type="protein sequence ID" value="RNJ26958.1"/>
    <property type="molecule type" value="Genomic_DNA"/>
</dbReference>
<evidence type="ECO:0000259" key="1">
    <source>
        <dbReference type="Pfam" id="PF01975"/>
    </source>
</evidence>
<evidence type="ECO:0000313" key="2">
    <source>
        <dbReference type="EMBL" id="RNJ26958.1"/>
    </source>
</evidence>
<dbReference type="InterPro" id="IPR036523">
    <property type="entry name" value="SurE-like_sf"/>
</dbReference>
<feature type="domain" description="Survival protein SurE-like phosphatase/nucleotidase" evidence="1">
    <location>
        <begin position="24"/>
        <end position="58"/>
    </location>
</feature>
<gene>
    <name evidence="2" type="ORF">Nmn1133_09860</name>
</gene>
<accession>A0AAJ4R9C0</accession>
<dbReference type="SUPFAM" id="SSF64167">
    <property type="entry name" value="SurE-like"/>
    <property type="match status" value="1"/>
</dbReference>
<keyword evidence="3" id="KW-1185">Reference proteome</keyword>
<name>A0AAJ4R9C0_9EURY</name>